<dbReference type="Proteomes" id="UP000735302">
    <property type="component" value="Unassembled WGS sequence"/>
</dbReference>
<evidence type="ECO:0000313" key="1">
    <source>
        <dbReference type="EMBL" id="GFO23548.1"/>
    </source>
</evidence>
<comment type="caution">
    <text evidence="1">The sequence shown here is derived from an EMBL/GenBank/DDBJ whole genome shotgun (WGS) entry which is preliminary data.</text>
</comment>
<dbReference type="AlphaFoldDB" id="A0AAV4BXM1"/>
<protein>
    <submittedName>
        <fullName evidence="1">Uncharacterized protein</fullName>
    </submittedName>
</protein>
<dbReference type="EMBL" id="BLXT01005511">
    <property type="protein sequence ID" value="GFO23548.1"/>
    <property type="molecule type" value="Genomic_DNA"/>
</dbReference>
<proteinExistence type="predicted"/>
<keyword evidence="2" id="KW-1185">Reference proteome</keyword>
<accession>A0AAV4BXM1</accession>
<gene>
    <name evidence="1" type="ORF">PoB_005005300</name>
</gene>
<name>A0AAV4BXM1_9GAST</name>
<reference evidence="1 2" key="1">
    <citation type="journal article" date="2021" name="Elife">
        <title>Chloroplast acquisition without the gene transfer in kleptoplastic sea slugs, Plakobranchus ocellatus.</title>
        <authorList>
            <person name="Maeda T."/>
            <person name="Takahashi S."/>
            <person name="Yoshida T."/>
            <person name="Shimamura S."/>
            <person name="Takaki Y."/>
            <person name="Nagai Y."/>
            <person name="Toyoda A."/>
            <person name="Suzuki Y."/>
            <person name="Arimoto A."/>
            <person name="Ishii H."/>
            <person name="Satoh N."/>
            <person name="Nishiyama T."/>
            <person name="Hasebe M."/>
            <person name="Maruyama T."/>
            <person name="Minagawa J."/>
            <person name="Obokata J."/>
            <person name="Shigenobu S."/>
        </authorList>
    </citation>
    <scope>NUCLEOTIDE SEQUENCE [LARGE SCALE GENOMIC DNA]</scope>
</reference>
<organism evidence="1 2">
    <name type="scientific">Plakobranchus ocellatus</name>
    <dbReference type="NCBI Taxonomy" id="259542"/>
    <lineage>
        <taxon>Eukaryota</taxon>
        <taxon>Metazoa</taxon>
        <taxon>Spiralia</taxon>
        <taxon>Lophotrochozoa</taxon>
        <taxon>Mollusca</taxon>
        <taxon>Gastropoda</taxon>
        <taxon>Heterobranchia</taxon>
        <taxon>Euthyneura</taxon>
        <taxon>Panpulmonata</taxon>
        <taxon>Sacoglossa</taxon>
        <taxon>Placobranchoidea</taxon>
        <taxon>Plakobranchidae</taxon>
        <taxon>Plakobranchus</taxon>
    </lineage>
</organism>
<sequence length="117" mass="13894">MQRFHLLSRRFCIEHNKWALIVYSYCKTQTFITSDLMELPLPHQNHRHRWKRRGFMRYSPFNSELTSRLRPAWGGQSGCKCRTSTLRLRGGFSWLCDTRHLAITVQIGGQDISSIFY</sequence>
<evidence type="ECO:0000313" key="2">
    <source>
        <dbReference type="Proteomes" id="UP000735302"/>
    </source>
</evidence>